<evidence type="ECO:0000256" key="1">
    <source>
        <dbReference type="SAM" id="MobiDB-lite"/>
    </source>
</evidence>
<protein>
    <submittedName>
        <fullName evidence="2">Uncharacterized protein</fullName>
    </submittedName>
</protein>
<name>A0A9Q3C8Y6_9BASI</name>
<reference evidence="2" key="1">
    <citation type="submission" date="2021-03" db="EMBL/GenBank/DDBJ databases">
        <title>Draft genome sequence of rust myrtle Austropuccinia psidii MF-1, a brazilian biotype.</title>
        <authorList>
            <person name="Quecine M.C."/>
            <person name="Pachon D.M.R."/>
            <person name="Bonatelli M.L."/>
            <person name="Correr F.H."/>
            <person name="Franceschini L.M."/>
            <person name="Leite T.F."/>
            <person name="Margarido G.R.A."/>
            <person name="Almeida C.A."/>
            <person name="Ferrarezi J.A."/>
            <person name="Labate C.A."/>
        </authorList>
    </citation>
    <scope>NUCLEOTIDE SEQUENCE</scope>
    <source>
        <strain evidence="2">MF-1</strain>
    </source>
</reference>
<keyword evidence="3" id="KW-1185">Reference proteome</keyword>
<comment type="caution">
    <text evidence="2">The sequence shown here is derived from an EMBL/GenBank/DDBJ whole genome shotgun (WGS) entry which is preliminary data.</text>
</comment>
<sequence>MRTKGAKGQKNIPQFQVGPKPQVGPPEPIFGEKLKRFKMAKKPKDPRHPIGPRTQDSFNGLWQSSEALATFNKWFTVKIREIPGHKSMGTRSGAHMVFYIIMHHFSSEI</sequence>
<evidence type="ECO:0000313" key="2">
    <source>
        <dbReference type="EMBL" id="MBW0479317.1"/>
    </source>
</evidence>
<proteinExistence type="predicted"/>
<evidence type="ECO:0000313" key="3">
    <source>
        <dbReference type="Proteomes" id="UP000765509"/>
    </source>
</evidence>
<accession>A0A9Q3C8Y6</accession>
<gene>
    <name evidence="2" type="ORF">O181_019032</name>
</gene>
<dbReference type="EMBL" id="AVOT02005537">
    <property type="protein sequence ID" value="MBW0479317.1"/>
    <property type="molecule type" value="Genomic_DNA"/>
</dbReference>
<dbReference type="Proteomes" id="UP000765509">
    <property type="component" value="Unassembled WGS sequence"/>
</dbReference>
<organism evidence="2 3">
    <name type="scientific">Austropuccinia psidii MF-1</name>
    <dbReference type="NCBI Taxonomy" id="1389203"/>
    <lineage>
        <taxon>Eukaryota</taxon>
        <taxon>Fungi</taxon>
        <taxon>Dikarya</taxon>
        <taxon>Basidiomycota</taxon>
        <taxon>Pucciniomycotina</taxon>
        <taxon>Pucciniomycetes</taxon>
        <taxon>Pucciniales</taxon>
        <taxon>Sphaerophragmiaceae</taxon>
        <taxon>Austropuccinia</taxon>
    </lineage>
</organism>
<dbReference type="AlphaFoldDB" id="A0A9Q3C8Y6"/>
<feature type="region of interest" description="Disordered" evidence="1">
    <location>
        <begin position="1"/>
        <end position="27"/>
    </location>
</feature>